<dbReference type="InterPro" id="IPR003660">
    <property type="entry name" value="HAMP_dom"/>
</dbReference>
<feature type="transmembrane region" description="Helical" evidence="4">
    <location>
        <begin position="12"/>
        <end position="29"/>
    </location>
</feature>
<keyword evidence="3" id="KW-0807">Transducer</keyword>
<evidence type="ECO:0000256" key="4">
    <source>
        <dbReference type="SAM" id="Phobius"/>
    </source>
</evidence>
<evidence type="ECO:0000313" key="7">
    <source>
        <dbReference type="EMBL" id="RXK13783.1"/>
    </source>
</evidence>
<dbReference type="Gene3D" id="1.20.120.30">
    <property type="entry name" value="Aspartate receptor, ligand-binding domain"/>
    <property type="match status" value="1"/>
</dbReference>
<feature type="transmembrane region" description="Helical" evidence="4">
    <location>
        <begin position="292"/>
        <end position="313"/>
    </location>
</feature>
<dbReference type="Gene3D" id="1.10.287.950">
    <property type="entry name" value="Methyl-accepting chemotaxis protein"/>
    <property type="match status" value="1"/>
</dbReference>
<keyword evidence="4" id="KW-1133">Transmembrane helix</keyword>
<accession>A0AAX2AGG9</accession>
<reference evidence="7 8" key="1">
    <citation type="submission" date="2017-09" db="EMBL/GenBank/DDBJ databases">
        <title>Genomics of the genus Arcobacter.</title>
        <authorList>
            <person name="Perez-Cataluna A."/>
            <person name="Figueras M.J."/>
            <person name="Salas-Masso N."/>
        </authorList>
    </citation>
    <scope>NUCLEOTIDE SEQUENCE [LARGE SCALE GENOMIC DNA]</scope>
    <source>
        <strain evidence="7 8">CECT 7386</strain>
    </source>
</reference>
<keyword evidence="1" id="KW-0145">Chemotaxis</keyword>
<dbReference type="RefSeq" id="WP_114843084.1">
    <property type="nucleotide sequence ID" value="NZ_CP031219.1"/>
</dbReference>
<dbReference type="PANTHER" id="PTHR43531:SF11">
    <property type="entry name" value="METHYL-ACCEPTING CHEMOTAXIS PROTEIN 3"/>
    <property type="match status" value="1"/>
</dbReference>
<dbReference type="InterPro" id="IPR029151">
    <property type="entry name" value="Sensor-like_sf"/>
</dbReference>
<dbReference type="SMART" id="SM00283">
    <property type="entry name" value="MA"/>
    <property type="match status" value="1"/>
</dbReference>
<evidence type="ECO:0000256" key="3">
    <source>
        <dbReference type="PROSITE-ProRule" id="PRU00284"/>
    </source>
</evidence>
<dbReference type="SUPFAM" id="SSF58104">
    <property type="entry name" value="Methyl-accepting chemotaxis protein (MCP) signaling domain"/>
    <property type="match status" value="1"/>
</dbReference>
<keyword evidence="8" id="KW-1185">Reference proteome</keyword>
<dbReference type="GO" id="GO:0004888">
    <property type="term" value="F:transmembrane signaling receptor activity"/>
    <property type="evidence" value="ECO:0007669"/>
    <property type="project" value="TreeGrafter"/>
</dbReference>
<dbReference type="PROSITE" id="PS50111">
    <property type="entry name" value="CHEMOTAXIS_TRANSDUC_2"/>
    <property type="match status" value="1"/>
</dbReference>
<dbReference type="Gene3D" id="6.10.340.10">
    <property type="match status" value="1"/>
</dbReference>
<organism evidence="7 8">
    <name type="scientific">Malaciobacter mytili LMG 24559</name>
    <dbReference type="NCBI Taxonomy" id="1032238"/>
    <lineage>
        <taxon>Bacteria</taxon>
        <taxon>Pseudomonadati</taxon>
        <taxon>Campylobacterota</taxon>
        <taxon>Epsilonproteobacteria</taxon>
        <taxon>Campylobacterales</taxon>
        <taxon>Arcobacteraceae</taxon>
        <taxon>Malaciobacter</taxon>
    </lineage>
</organism>
<dbReference type="InterPro" id="IPR004089">
    <property type="entry name" value="MCPsignal_dom"/>
</dbReference>
<dbReference type="GO" id="GO:0007165">
    <property type="term" value="P:signal transduction"/>
    <property type="evidence" value="ECO:0007669"/>
    <property type="project" value="UniProtKB-KW"/>
</dbReference>
<gene>
    <name evidence="7" type="ORF">CP985_12610</name>
</gene>
<dbReference type="AlphaFoldDB" id="A0AAX2AGG9"/>
<keyword evidence="4" id="KW-0812">Transmembrane</keyword>
<feature type="domain" description="HAMP" evidence="6">
    <location>
        <begin position="317"/>
        <end position="370"/>
    </location>
</feature>
<dbReference type="CDD" id="cd06225">
    <property type="entry name" value="HAMP"/>
    <property type="match status" value="1"/>
</dbReference>
<evidence type="ECO:0000259" key="5">
    <source>
        <dbReference type="PROSITE" id="PS50111"/>
    </source>
</evidence>
<evidence type="ECO:0000313" key="8">
    <source>
        <dbReference type="Proteomes" id="UP000290092"/>
    </source>
</evidence>
<evidence type="ECO:0000256" key="2">
    <source>
        <dbReference type="ARBA" id="ARBA00029447"/>
    </source>
</evidence>
<dbReference type="InterPro" id="IPR051310">
    <property type="entry name" value="MCP_chemotaxis"/>
</dbReference>
<proteinExistence type="inferred from homology"/>
<dbReference type="SMART" id="SM00304">
    <property type="entry name" value="HAMP"/>
    <property type="match status" value="1"/>
</dbReference>
<evidence type="ECO:0000256" key="1">
    <source>
        <dbReference type="ARBA" id="ARBA00022500"/>
    </source>
</evidence>
<dbReference type="Pfam" id="PF00672">
    <property type="entry name" value="HAMP"/>
    <property type="match status" value="1"/>
</dbReference>
<protein>
    <submittedName>
        <fullName evidence="7">Chemotaxis protein</fullName>
    </submittedName>
</protein>
<dbReference type="PANTHER" id="PTHR43531">
    <property type="entry name" value="PROTEIN ICFG"/>
    <property type="match status" value="1"/>
</dbReference>
<keyword evidence="4" id="KW-0472">Membrane</keyword>
<dbReference type="Pfam" id="PF13682">
    <property type="entry name" value="CZB"/>
    <property type="match status" value="1"/>
</dbReference>
<dbReference type="GO" id="GO:0006935">
    <property type="term" value="P:chemotaxis"/>
    <property type="evidence" value="ECO:0007669"/>
    <property type="project" value="UniProtKB-KW"/>
</dbReference>
<dbReference type="GO" id="GO:0005886">
    <property type="term" value="C:plasma membrane"/>
    <property type="evidence" value="ECO:0007669"/>
    <property type="project" value="TreeGrafter"/>
</dbReference>
<dbReference type="Proteomes" id="UP000290092">
    <property type="component" value="Unassembled WGS sequence"/>
</dbReference>
<sequence>MRNLSISKKFTLVSFIMTLLTIVIGYFILNNYKNSLIKDVYKNIEIDLKNIANDRIEGKFDVGISNAISIANDTMIKRALAENNRDLAIEALANLSKNMKDNTPFKNIKVHIHTKDNHSFLRNWQVNKFGDDLSSFRKSVVKVNKEKVIVNTFEVGKAGLSIRSVVPIFSQSGEHLGSLEFMQGINSVAKAFDKNKDGFLLLMDASLAVAKVDENLKLKDYIISQKFINKEFLEDSKTLDFKTLLKEGIFNSSKFTYTYEYIKDFEGNNVGIALVGKPYEIVHLAIDKSTNLIFIALVILVLALLVTFVISLINMKTNIITPIKDLKKAIDSIRVQSLDASHIEVKNQDEIGEVVQSFNLYLDSIEAGIEKDREVIHEARVVMEKVNVGLFNDKIKKQANSKEVALLINVINDMIEKTGKNLFVLSETLVLLSQAKYDVAVPTINGVTGLIASLLNGVKVTQSTMSEVMALIDKSNKELNSSANELSNASKRLSESSNIQAAGLEETAAAIEEITSTINHSSENAHKMTIHAQNVTSSNEQGRALANQTVNAMDELSAKVISIHEAITVIDQIAFQTNILSLNAAVEAATAGESGKGFAVVAQEVRNLANRSAQAAKEIKDLVESATQKAQESKSITDKMLTGYNQLDESIHTTIELINEVATASKEQQNAISQINDTVNSLDKATQENASLASTISKMALNTQHLVKQLNNAVRNTSYNEESKKRICDPSMIFNVNKLKSDHIVFKDTNFNNCHEGNFFKVKSHHECNLGKWLDANANEKFAQTTQWQELLKAHKNVHEKVQVTIDLYAKGSSNEQILKETYEVENEVSKVFDLLDKVREINCEKR</sequence>
<dbReference type="Pfam" id="PF00015">
    <property type="entry name" value="MCPsignal"/>
    <property type="match status" value="1"/>
</dbReference>
<dbReference type="EMBL" id="NXID01000055">
    <property type="protein sequence ID" value="RXK13783.1"/>
    <property type="molecule type" value="Genomic_DNA"/>
</dbReference>
<feature type="domain" description="Methyl-accepting transducer" evidence="5">
    <location>
        <begin position="475"/>
        <end position="704"/>
    </location>
</feature>
<evidence type="ECO:0000259" key="6">
    <source>
        <dbReference type="PROSITE" id="PS50885"/>
    </source>
</evidence>
<comment type="similarity">
    <text evidence="2">Belongs to the methyl-accepting chemotaxis (MCP) protein family.</text>
</comment>
<dbReference type="InterPro" id="IPR025991">
    <property type="entry name" value="Chemoreceptor_zinc-bind_dom"/>
</dbReference>
<dbReference type="SUPFAM" id="SSF103190">
    <property type="entry name" value="Sensory domain-like"/>
    <property type="match status" value="1"/>
</dbReference>
<dbReference type="PROSITE" id="PS50885">
    <property type="entry name" value="HAMP"/>
    <property type="match status" value="1"/>
</dbReference>
<dbReference type="KEGG" id="amyt:AMYT_2747"/>
<comment type="caution">
    <text evidence="7">The sequence shown here is derived from an EMBL/GenBank/DDBJ whole genome shotgun (WGS) entry which is preliminary data.</text>
</comment>
<name>A0AAX2AGG9_9BACT</name>
<dbReference type="InterPro" id="IPR029150">
    <property type="entry name" value="dCache_3"/>
</dbReference>
<dbReference type="Pfam" id="PF14827">
    <property type="entry name" value="dCache_3"/>
    <property type="match status" value="1"/>
</dbReference>